<organism evidence="2 3">
    <name type="scientific">Hymenobacter jejuensis</name>
    <dbReference type="NCBI Taxonomy" id="2502781"/>
    <lineage>
        <taxon>Bacteria</taxon>
        <taxon>Pseudomonadati</taxon>
        <taxon>Bacteroidota</taxon>
        <taxon>Cytophagia</taxon>
        <taxon>Cytophagales</taxon>
        <taxon>Hymenobacteraceae</taxon>
        <taxon>Hymenobacter</taxon>
    </lineage>
</organism>
<keyword evidence="1" id="KW-0732">Signal</keyword>
<protein>
    <recommendedName>
        <fullName evidence="4">DUF4136 domain-containing protein</fullName>
    </recommendedName>
</protein>
<accession>A0A5B8A4P3</accession>
<name>A0A5B8A4P3_9BACT</name>
<evidence type="ECO:0000256" key="1">
    <source>
        <dbReference type="SAM" id="SignalP"/>
    </source>
</evidence>
<dbReference type="RefSeq" id="WP_139517410.1">
    <property type="nucleotide sequence ID" value="NZ_CP040896.1"/>
</dbReference>
<keyword evidence="3" id="KW-1185">Reference proteome</keyword>
<evidence type="ECO:0000313" key="2">
    <source>
        <dbReference type="EMBL" id="QDA62179.1"/>
    </source>
</evidence>
<dbReference type="KEGG" id="hyj:FHG12_19660"/>
<gene>
    <name evidence="2" type="ORF">FHG12_19660</name>
</gene>
<sequence length="273" mass="30758">MKNLRSALSIGFAVLLLSLVGPATAEAQRSAGSYVQNFAGGTVLLATGDTIEGPISLHRTEDVVLVTMPNNTVSTLSAVAIQSFAVKGERLDRRRDSYYYDDFYDARRGYYYGNPAFYNMPPPRHREQPDTSLVRVFRTYRWNHDNDYSDFKSPAFFEQLSNGPTILLRREALVQRPVSYGSPYGYGYGYGGAYPYGMPRSTGYYTEIKDNFYLGTPQGNVLPLRNPKKDLLAAFPKQAHQIEQYAKENKLSYTNARELAFLVNYANSLAKPQ</sequence>
<evidence type="ECO:0008006" key="4">
    <source>
        <dbReference type="Google" id="ProtNLM"/>
    </source>
</evidence>
<feature type="chain" id="PRO_5023138629" description="DUF4136 domain-containing protein" evidence="1">
    <location>
        <begin position="26"/>
        <end position="273"/>
    </location>
</feature>
<dbReference type="AlphaFoldDB" id="A0A5B8A4P3"/>
<dbReference type="EMBL" id="CP040896">
    <property type="protein sequence ID" value="QDA62179.1"/>
    <property type="molecule type" value="Genomic_DNA"/>
</dbReference>
<dbReference type="OrthoDB" id="878746at2"/>
<dbReference type="Proteomes" id="UP000305398">
    <property type="component" value="Chromosome"/>
</dbReference>
<evidence type="ECO:0000313" key="3">
    <source>
        <dbReference type="Proteomes" id="UP000305398"/>
    </source>
</evidence>
<reference evidence="2 3" key="1">
    <citation type="submission" date="2019-06" db="EMBL/GenBank/DDBJ databases">
        <authorList>
            <person name="Srinivasan S."/>
        </authorList>
    </citation>
    <scope>NUCLEOTIDE SEQUENCE [LARGE SCALE GENOMIC DNA]</scope>
    <source>
        <strain evidence="2 3">17J68-5</strain>
    </source>
</reference>
<proteinExistence type="predicted"/>
<feature type="signal peptide" evidence="1">
    <location>
        <begin position="1"/>
        <end position="25"/>
    </location>
</feature>